<organism evidence="1">
    <name type="scientific">Microviridae sp. ct79Q5</name>
    <dbReference type="NCBI Taxonomy" id="2826727"/>
    <lineage>
        <taxon>Viruses</taxon>
        <taxon>Monodnaviria</taxon>
        <taxon>Sangervirae</taxon>
        <taxon>Phixviricota</taxon>
        <taxon>Malgrandaviricetes</taxon>
        <taxon>Petitvirales</taxon>
        <taxon>Microviridae</taxon>
    </lineage>
</organism>
<protein>
    <submittedName>
        <fullName evidence="1">EF-P arginine 32 rhamnosyl-transferase, ALA-ALA-GLY-ALA-ALA-GLY-ALA-ALA-ALA-ALA-ALA-ALA, transferase</fullName>
    </submittedName>
</protein>
<evidence type="ECO:0000313" key="1">
    <source>
        <dbReference type="EMBL" id="DAD97298.1"/>
    </source>
</evidence>
<name>A0A8S5NSK9_9VIRU</name>
<sequence length="50" mass="5538">MVKWFFFPGISTICARVHPRNSYILDVTVSGDTPMTVRVPNALLGCLLSL</sequence>
<reference evidence="1" key="1">
    <citation type="journal article" date="2021" name="Proc. Natl. Acad. Sci. U.S.A.">
        <title>A Catalog of Tens of Thousands of Viruses from Human Metagenomes Reveals Hidden Associations with Chronic Diseases.</title>
        <authorList>
            <person name="Tisza M.J."/>
            <person name="Buck C.B."/>
        </authorList>
    </citation>
    <scope>NUCLEOTIDE SEQUENCE</scope>
    <source>
        <strain evidence="1">Ct79Q5</strain>
    </source>
</reference>
<accession>A0A8S5NSK9</accession>
<dbReference type="EMBL" id="BK015236">
    <property type="protein sequence ID" value="DAD97298.1"/>
    <property type="molecule type" value="Genomic_DNA"/>
</dbReference>
<proteinExistence type="predicted"/>